<protein>
    <submittedName>
        <fullName evidence="2">Uncharacterized protein</fullName>
    </submittedName>
</protein>
<reference evidence="2 3" key="1">
    <citation type="submission" date="2019-01" db="EMBL/GenBank/DDBJ databases">
        <title>Draft genome sequences of three monokaryotic isolates of the white-rot basidiomycete fungus Dichomitus squalens.</title>
        <authorList>
            <consortium name="DOE Joint Genome Institute"/>
            <person name="Lopez S.C."/>
            <person name="Andreopoulos B."/>
            <person name="Pangilinan J."/>
            <person name="Lipzen A."/>
            <person name="Riley R."/>
            <person name="Ahrendt S."/>
            <person name="Ng V."/>
            <person name="Barry K."/>
            <person name="Daum C."/>
            <person name="Grigoriev I.V."/>
            <person name="Hilden K.S."/>
            <person name="Makela M.R."/>
            <person name="de Vries R.P."/>
        </authorList>
    </citation>
    <scope>NUCLEOTIDE SEQUENCE [LARGE SCALE GENOMIC DNA]</scope>
    <source>
        <strain evidence="2 3">CBS 464.89</strain>
    </source>
</reference>
<keyword evidence="1" id="KW-0732">Signal</keyword>
<evidence type="ECO:0000256" key="1">
    <source>
        <dbReference type="SAM" id="SignalP"/>
    </source>
</evidence>
<organism evidence="2 3">
    <name type="scientific">Dichomitus squalens</name>
    <dbReference type="NCBI Taxonomy" id="114155"/>
    <lineage>
        <taxon>Eukaryota</taxon>
        <taxon>Fungi</taxon>
        <taxon>Dikarya</taxon>
        <taxon>Basidiomycota</taxon>
        <taxon>Agaricomycotina</taxon>
        <taxon>Agaricomycetes</taxon>
        <taxon>Polyporales</taxon>
        <taxon>Polyporaceae</taxon>
        <taxon>Dichomitus</taxon>
    </lineage>
</organism>
<dbReference type="Proteomes" id="UP000292082">
    <property type="component" value="Unassembled WGS sequence"/>
</dbReference>
<accession>A0A4Q9PTZ9</accession>
<feature type="chain" id="PRO_5020817464" evidence="1">
    <location>
        <begin position="21"/>
        <end position="63"/>
    </location>
</feature>
<feature type="signal peptide" evidence="1">
    <location>
        <begin position="1"/>
        <end position="20"/>
    </location>
</feature>
<evidence type="ECO:0000313" key="2">
    <source>
        <dbReference type="EMBL" id="TBU57909.1"/>
    </source>
</evidence>
<evidence type="ECO:0000313" key="3">
    <source>
        <dbReference type="Proteomes" id="UP000292082"/>
    </source>
</evidence>
<keyword evidence="3" id="KW-1185">Reference proteome</keyword>
<dbReference type="AlphaFoldDB" id="A0A4Q9PTZ9"/>
<dbReference type="EMBL" id="ML145131">
    <property type="protein sequence ID" value="TBU57909.1"/>
    <property type="molecule type" value="Genomic_DNA"/>
</dbReference>
<proteinExistence type="predicted"/>
<name>A0A4Q9PTZ9_9APHY</name>
<sequence>MQLFSVFLTVALLALATVSGAVPLTDVSSHHVARAEPLVAVNSPAVIPTQRPHTYMRRARAHP</sequence>
<gene>
    <name evidence="2" type="ORF">BD310DRAFT_928243</name>
</gene>